<reference evidence="15 16" key="1">
    <citation type="submission" date="2023-10" db="EMBL/GenBank/DDBJ databases">
        <title>Genomes of two closely related lineages of the louse Polyplax serrata with different host specificities.</title>
        <authorList>
            <person name="Martinu J."/>
            <person name="Tarabai H."/>
            <person name="Stefka J."/>
            <person name="Hypsa V."/>
        </authorList>
    </citation>
    <scope>NUCLEOTIDE SEQUENCE [LARGE SCALE GENOMIC DNA]</scope>
    <source>
        <strain evidence="15">HR10_N</strain>
    </source>
</reference>
<evidence type="ECO:0000313" key="16">
    <source>
        <dbReference type="Proteomes" id="UP001372834"/>
    </source>
</evidence>
<dbReference type="FunFam" id="3.40.50.150:FF:000033">
    <property type="entry name" value="Histone-lysine N-methyltransferase, H3 lysine-79 specific"/>
    <property type="match status" value="1"/>
</dbReference>
<dbReference type="GO" id="GO:0140956">
    <property type="term" value="F:histone H3K79 trimethyltransferase activity"/>
    <property type="evidence" value="ECO:0007669"/>
    <property type="project" value="UniProtKB-EC"/>
</dbReference>
<dbReference type="Pfam" id="PF08123">
    <property type="entry name" value="DOT1"/>
    <property type="match status" value="1"/>
</dbReference>
<dbReference type="Proteomes" id="UP001372834">
    <property type="component" value="Unassembled WGS sequence"/>
</dbReference>
<evidence type="ECO:0000256" key="11">
    <source>
        <dbReference type="RuleBase" id="RU271113"/>
    </source>
</evidence>
<feature type="compositionally biased region" description="Polar residues" evidence="13">
    <location>
        <begin position="738"/>
        <end position="781"/>
    </location>
</feature>
<evidence type="ECO:0000313" key="15">
    <source>
        <dbReference type="EMBL" id="KAK6642590.1"/>
    </source>
</evidence>
<dbReference type="InterPro" id="IPR029063">
    <property type="entry name" value="SAM-dependent_MTases_sf"/>
</dbReference>
<name>A0AAN8SB25_POLSC</name>
<feature type="coiled-coil region" evidence="12">
    <location>
        <begin position="502"/>
        <end position="536"/>
    </location>
</feature>
<feature type="domain" description="DOT1" evidence="14">
    <location>
        <begin position="1"/>
        <end position="263"/>
    </location>
</feature>
<dbReference type="Gene3D" id="3.40.50.150">
    <property type="entry name" value="Vaccinia Virus protein VP39"/>
    <property type="match status" value="1"/>
</dbReference>
<dbReference type="InterPro" id="IPR030445">
    <property type="entry name" value="H3-K79_meTrfase"/>
</dbReference>
<feature type="region of interest" description="Disordered" evidence="13">
    <location>
        <begin position="1436"/>
        <end position="1534"/>
    </location>
</feature>
<dbReference type="EMBL" id="JAWJWE010000002">
    <property type="protein sequence ID" value="KAK6642590.1"/>
    <property type="molecule type" value="Genomic_DNA"/>
</dbReference>
<feature type="compositionally biased region" description="Polar residues" evidence="13">
    <location>
        <begin position="862"/>
        <end position="878"/>
    </location>
</feature>
<feature type="compositionally biased region" description="Low complexity" evidence="13">
    <location>
        <begin position="355"/>
        <end position="368"/>
    </location>
</feature>
<evidence type="ECO:0000256" key="3">
    <source>
        <dbReference type="ARBA" id="ARBA00020987"/>
    </source>
</evidence>
<dbReference type="Gene3D" id="1.10.260.60">
    <property type="match status" value="1"/>
</dbReference>
<feature type="compositionally biased region" description="Basic residues" evidence="13">
    <location>
        <begin position="396"/>
        <end position="407"/>
    </location>
</feature>
<dbReference type="CDD" id="cd02440">
    <property type="entry name" value="AdoMet_MTases"/>
    <property type="match status" value="1"/>
</dbReference>
<evidence type="ECO:0000256" key="9">
    <source>
        <dbReference type="ARBA" id="ARBA00029821"/>
    </source>
</evidence>
<dbReference type="GO" id="GO:0032259">
    <property type="term" value="P:methylation"/>
    <property type="evidence" value="ECO:0007669"/>
    <property type="project" value="UniProtKB-KW"/>
</dbReference>
<evidence type="ECO:0000256" key="10">
    <source>
        <dbReference type="ARBA" id="ARBA00047770"/>
    </source>
</evidence>
<feature type="compositionally biased region" description="Low complexity" evidence="13">
    <location>
        <begin position="1112"/>
        <end position="1126"/>
    </location>
</feature>
<evidence type="ECO:0000256" key="7">
    <source>
        <dbReference type="ARBA" id="ARBA00022853"/>
    </source>
</evidence>
<organism evidence="15 16">
    <name type="scientific">Polyplax serrata</name>
    <name type="common">Common mouse louse</name>
    <dbReference type="NCBI Taxonomy" id="468196"/>
    <lineage>
        <taxon>Eukaryota</taxon>
        <taxon>Metazoa</taxon>
        <taxon>Ecdysozoa</taxon>
        <taxon>Arthropoda</taxon>
        <taxon>Hexapoda</taxon>
        <taxon>Insecta</taxon>
        <taxon>Pterygota</taxon>
        <taxon>Neoptera</taxon>
        <taxon>Paraneoptera</taxon>
        <taxon>Psocodea</taxon>
        <taxon>Troctomorpha</taxon>
        <taxon>Phthiraptera</taxon>
        <taxon>Anoplura</taxon>
        <taxon>Polyplacidae</taxon>
        <taxon>Polyplax</taxon>
    </lineage>
</organism>
<feature type="compositionally biased region" description="Polar residues" evidence="13">
    <location>
        <begin position="1398"/>
        <end position="1409"/>
    </location>
</feature>
<gene>
    <name evidence="15" type="ORF">RUM43_004092</name>
</gene>
<evidence type="ECO:0000256" key="5">
    <source>
        <dbReference type="ARBA" id="ARBA00022679"/>
    </source>
</evidence>
<feature type="compositionally biased region" description="Low complexity" evidence="13">
    <location>
        <begin position="844"/>
        <end position="861"/>
    </location>
</feature>
<keyword evidence="6 11" id="KW-0949">S-adenosyl-L-methionine</keyword>
<dbReference type="PROSITE" id="PS51569">
    <property type="entry name" value="DOT1"/>
    <property type="match status" value="1"/>
</dbReference>
<keyword evidence="5 11" id="KW-0808">Transferase</keyword>
<protein>
    <recommendedName>
        <fullName evidence="3 11">Histone-lysine N-methyltransferase, H3 lysine-79 specific</fullName>
        <ecNumber evidence="2 11">2.1.1.360</ecNumber>
    </recommendedName>
    <alternativeName>
        <fullName evidence="9 11">Histone H3-K79 methyltransferase</fullName>
    </alternativeName>
</protein>
<dbReference type="InterPro" id="IPR025789">
    <property type="entry name" value="DOT1_dom"/>
</dbReference>
<comment type="catalytic activity">
    <reaction evidence="10 11">
        <text>L-lysyl(79)-[histone H3] + 3 S-adenosyl-L-methionine = N(6),N(6),N(6)-trimethyl-L-lysyl(79)-[histone H3] + 3 S-adenosyl-L-homocysteine + 3 H(+)</text>
        <dbReference type="Rhea" id="RHEA:60328"/>
        <dbReference type="Rhea" id="RHEA-COMP:15549"/>
        <dbReference type="Rhea" id="RHEA-COMP:15552"/>
        <dbReference type="ChEBI" id="CHEBI:15378"/>
        <dbReference type="ChEBI" id="CHEBI:29969"/>
        <dbReference type="ChEBI" id="CHEBI:57856"/>
        <dbReference type="ChEBI" id="CHEBI:59789"/>
        <dbReference type="ChEBI" id="CHEBI:61961"/>
        <dbReference type="EC" id="2.1.1.360"/>
    </reaction>
</comment>
<feature type="region of interest" description="Disordered" evidence="13">
    <location>
        <begin position="262"/>
        <end position="407"/>
    </location>
</feature>
<dbReference type="SUPFAM" id="SSF53335">
    <property type="entry name" value="S-adenosyl-L-methionine-dependent methyltransferases"/>
    <property type="match status" value="1"/>
</dbReference>
<feature type="compositionally biased region" description="Polar residues" evidence="13">
    <location>
        <begin position="314"/>
        <end position="341"/>
    </location>
</feature>
<feature type="compositionally biased region" description="Pro residues" evidence="13">
    <location>
        <begin position="1482"/>
        <end position="1491"/>
    </location>
</feature>
<evidence type="ECO:0000256" key="2">
    <source>
        <dbReference type="ARBA" id="ARBA00012190"/>
    </source>
</evidence>
<evidence type="ECO:0000256" key="8">
    <source>
        <dbReference type="ARBA" id="ARBA00023242"/>
    </source>
</evidence>
<feature type="compositionally biased region" description="Basic residues" evidence="13">
    <location>
        <begin position="370"/>
        <end position="380"/>
    </location>
</feature>
<feature type="region of interest" description="Disordered" evidence="13">
    <location>
        <begin position="683"/>
        <end position="703"/>
    </location>
</feature>
<evidence type="ECO:0000256" key="12">
    <source>
        <dbReference type="SAM" id="Coils"/>
    </source>
</evidence>
<dbReference type="GO" id="GO:0000077">
    <property type="term" value="P:DNA damage checkpoint signaling"/>
    <property type="evidence" value="ECO:0007669"/>
    <property type="project" value="TreeGrafter"/>
</dbReference>
<dbReference type="GO" id="GO:0006281">
    <property type="term" value="P:DNA repair"/>
    <property type="evidence" value="ECO:0007669"/>
    <property type="project" value="TreeGrafter"/>
</dbReference>
<accession>A0AAN8SB25</accession>
<feature type="compositionally biased region" description="Polar residues" evidence="13">
    <location>
        <begin position="1329"/>
        <end position="1345"/>
    </location>
</feature>
<feature type="compositionally biased region" description="Polar residues" evidence="13">
    <location>
        <begin position="828"/>
        <end position="842"/>
    </location>
</feature>
<feature type="region of interest" description="Disordered" evidence="13">
    <location>
        <begin position="736"/>
        <end position="878"/>
    </location>
</feature>
<evidence type="ECO:0000259" key="14">
    <source>
        <dbReference type="PROSITE" id="PS51569"/>
    </source>
</evidence>
<evidence type="ECO:0000256" key="13">
    <source>
        <dbReference type="SAM" id="MobiDB-lite"/>
    </source>
</evidence>
<feature type="compositionally biased region" description="Acidic residues" evidence="13">
    <location>
        <begin position="1355"/>
        <end position="1365"/>
    </location>
</feature>
<dbReference type="GO" id="GO:0035097">
    <property type="term" value="C:histone methyltransferase complex"/>
    <property type="evidence" value="ECO:0007669"/>
    <property type="project" value="UniProtKB-ARBA"/>
</dbReference>
<feature type="region of interest" description="Disordered" evidence="13">
    <location>
        <begin position="1329"/>
        <end position="1372"/>
    </location>
</feature>
<keyword evidence="7 11" id="KW-0156">Chromatin regulator</keyword>
<comment type="miscellaneous">
    <text evidence="11">In contrast to other lysine histone methyltransferases, it does not contain a SET domain, suggesting the existence of another mechanism for methylation of lysine residues of histones.</text>
</comment>
<comment type="subcellular location">
    <subcellularLocation>
        <location evidence="1 11">Nucleus</location>
    </subcellularLocation>
</comment>
<dbReference type="PANTHER" id="PTHR21451">
    <property type="entry name" value="HISTONE H3 METHYLTRANSFERASE"/>
    <property type="match status" value="1"/>
</dbReference>
<dbReference type="EC" id="2.1.1.360" evidence="2 11"/>
<comment type="function">
    <text evidence="11">Histone methyltransferase that specifically trimethylates histone H3 to form H3K79me3. This methylation is required for telomere silencing and for the pachytene checkpoint during the meiotic cell cycle by allowing the recruitment of RAD9 to double strand breaks. Nucleosomes are preferred as substrate compared to free histone.</text>
</comment>
<keyword evidence="4 11" id="KW-0489">Methyltransferase</keyword>
<comment type="similarity">
    <text evidence="11">Belongs to the class I-like SAM-binding methyltransferase superfamily. DOT1 family.</text>
</comment>
<evidence type="ECO:0000256" key="1">
    <source>
        <dbReference type="ARBA" id="ARBA00004123"/>
    </source>
</evidence>
<comment type="caution">
    <text evidence="15">The sequence shown here is derived from an EMBL/GenBank/DDBJ whole genome shotgun (WGS) entry which is preliminary data.</text>
</comment>
<keyword evidence="12" id="KW-0175">Coiled coil</keyword>
<feature type="region of interest" description="Disordered" evidence="13">
    <location>
        <begin position="1112"/>
        <end position="1141"/>
    </location>
</feature>
<feature type="region of interest" description="Disordered" evidence="13">
    <location>
        <begin position="1390"/>
        <end position="1421"/>
    </location>
</feature>
<evidence type="ECO:0000256" key="6">
    <source>
        <dbReference type="ARBA" id="ARBA00022691"/>
    </source>
</evidence>
<feature type="compositionally biased region" description="Polar residues" evidence="13">
    <location>
        <begin position="1127"/>
        <end position="1139"/>
    </location>
</feature>
<proteinExistence type="inferred from homology"/>
<sequence length="1561" mass="173727">MNGYHKVALNILLGKTCQCQEKGTSLPAARLNKYPSRGLLRHILQQVYNQAVTDPEKLNQYEPFSPEVYGETSYDLICQMIDQIEITSDDIFVDLGSGVGQVVLQMAAATPCKVCLGVEKAEVPSRYAEDMNKNFKKWMGWYGKKYGEYHLIKGDFLKSEHREKIVSATIVFVNNFAFGPNVDHSLKERFADLKDGARIVSSKSFCPLNFRITDRNLSDIGTIMHVSEMSPLKGSVSWTGKPVSYYLHIIDRTKLERYFQRTKNPRVKGNNMALHDVPSNMLRNSRDRTRRDFSKQTVTSTSSESRDSDEDSNCPLSTVSRSTNRSKSAPGSNARRSFTDSGRSKSSHSEEENNNSHNTNNNNDKNSSQGKKKLRRKIKNNNRSINPAPRVPPAPKRTKGKVRRGKAKRTLKITGLDLLHNQTLLSTSTQAIGKKLPPAPGCVDQQLTALRVLPTVELSDVHNELDIPPAPADTPYALQLLLDMFRAQFLQMVELMKTPQHKQDVKIQIETEKERNQKLKSRAAQLEKQIKVLVNDSVALLKARMSELGINATSTGDLLKEAKDIVWRHRELQAKALQLQNQVVSIEQDQAKLVAQRQKEILEKYKKNGVVNRVNGNIDFSSLTQEYILKEISATLSHRKRLQNHVTRLENELNAMEKAGEEKKPFSSAPKPVPIPEKLASTQANQPKAVRKTREHRTRSQEWPEVPDIEKIEENNPEILAQKILETGRQIEAGKLPNGNSKFLNSQPNNFASQDTKFYPDNGNNRQANYSNYRTAQSGGRSNEVLPRADPNSKLKWKPQPKEKQSFTSSRAQEPPRLTNFEDRLKSIITSVLNEDQSTRNKLQSKQGPPTTPTSQQQQVQANGNSGCTNSQPVTANGNINQQLTHTSYQNTGSYLYSSNGFVKQEVKAVKKTEVPARGKERSQQRPDYTQVSPAKLALRRHLSQEKLAAASAQQIQQLDEKGGLGYVATRSIGDLVSKEIERTLEISNQHIINAAIDMSPILNVSTPSSITTNNLPSKTERSGIRLSRIDDMAKKEEDRLASSPSPLLRTVYSPISRPSSAEVGNPPTPTGIIHPPTVLEGLAYPHRPKSPISHNNLATLAHVAYNQQNYSSNSYPSRNNTNSYPATSFSSRPNSSCRYTPVQLPRADIKPYQESYFTDTKDFKSTSIKNFTGSQPNFAPVEGLAATLHARILNDGSQNEVKEETDSAPSDCMLYKYNSIRTPEERSDVQKCELDVSFGDIQDKKHMALYRNSVLSSSIIQTSVVKSEGSEKTCVGRNGDFSDKKLLTQKRASPVIHGPIRPMKKSHMSEGVADISSVVTNASQPLAISAISSPENNSGKSTPYNEEERRQPEEALDSVLDDEDKGDKWQDKISSGFDRLVAFASTELDKRRRSTEGESTTSCNTSPDSGIGHGDPPPANVMLRPGKKCLSIVDNLESSHSPGPKMPRLFKTPPAKASPGRDSPPVLDPPLVIDIANVPRTPSPSSPPPLTIDTFSPAPLDGPYSPISASTDDQTAPPISPPSLPPSVPLKYQRPENLGKKAQHYKKKFCHREHWFLVTE</sequence>
<dbReference type="PANTHER" id="PTHR21451:SF0">
    <property type="entry name" value="HISTONE-LYSINE N-METHYLTRANSFERASE, H3 LYSINE-79 SPECIFIC"/>
    <property type="match status" value="1"/>
</dbReference>
<dbReference type="CDD" id="cd20902">
    <property type="entry name" value="CC_DOT1L"/>
    <property type="match status" value="1"/>
</dbReference>
<feature type="compositionally biased region" description="Pro residues" evidence="13">
    <location>
        <begin position="1519"/>
        <end position="1529"/>
    </location>
</feature>
<evidence type="ECO:0000256" key="4">
    <source>
        <dbReference type="ARBA" id="ARBA00022603"/>
    </source>
</evidence>
<feature type="compositionally biased region" description="Basic and acidic residues" evidence="13">
    <location>
        <begin position="284"/>
        <end position="294"/>
    </location>
</feature>
<keyword evidence="8 11" id="KW-0539">Nucleus</keyword>